<organism evidence="2 3">
    <name type="scientific">Methanogenium marinum</name>
    <dbReference type="NCBI Taxonomy" id="348610"/>
    <lineage>
        <taxon>Archaea</taxon>
        <taxon>Methanobacteriati</taxon>
        <taxon>Methanobacteriota</taxon>
        <taxon>Stenosarchaea group</taxon>
        <taxon>Methanomicrobia</taxon>
        <taxon>Methanomicrobiales</taxon>
        <taxon>Methanomicrobiaceae</taxon>
        <taxon>Methanogenium</taxon>
    </lineage>
</organism>
<sequence length="291" mass="30949">MKTIAVMSGKGGTGKTMVTAGFSVFSDENLLLADCDVDAANLSLLLETSNTECRPYMGLECASIDQTKCVGCGICQVYCRFSAINQGDDGVFSINPLKCEGCGVCSLVCREGAITIAERQSGEVCHSDTPHGPLFHAELFSGSGTSGRLVFEVKKDALEEDAKAPAFLIDGPPGIGCPVISAISGVDAVVLVTEPGISALHDLRRLVTICRQFGVRMFLVLNKADLDEERAEDVREYCTDEGIEIIGTIPFDPAIIEAARRGESVAGMNTPAAVSLKESWKRLSRTMGISE</sequence>
<name>A0A9Q4KUR4_9EURY</name>
<comment type="caution">
    <text evidence="2">The sequence shown here is derived from an EMBL/GenBank/DDBJ whole genome shotgun (WGS) entry which is preliminary data.</text>
</comment>
<dbReference type="InterPro" id="IPR002586">
    <property type="entry name" value="CobQ/CobB/MinD/ParA_Nub-bd_dom"/>
</dbReference>
<dbReference type="PROSITE" id="PS51379">
    <property type="entry name" value="4FE4S_FER_2"/>
    <property type="match status" value="2"/>
</dbReference>
<dbReference type="Gene3D" id="3.30.70.20">
    <property type="match status" value="1"/>
</dbReference>
<keyword evidence="2" id="KW-0547">Nucleotide-binding</keyword>
<dbReference type="CDD" id="cd03110">
    <property type="entry name" value="SIMIBI_bact_arch"/>
    <property type="match status" value="1"/>
</dbReference>
<evidence type="ECO:0000313" key="2">
    <source>
        <dbReference type="EMBL" id="MDE4907650.1"/>
    </source>
</evidence>
<gene>
    <name evidence="2" type="ORF">L0665_03365</name>
</gene>
<feature type="domain" description="4Fe-4S ferredoxin-type" evidence="1">
    <location>
        <begin position="90"/>
        <end position="119"/>
    </location>
</feature>
<dbReference type="InterPro" id="IPR017896">
    <property type="entry name" value="4Fe4S_Fe-S-bd"/>
</dbReference>
<dbReference type="PANTHER" id="PTHR43534:SF1">
    <property type="entry name" value="4FE-4S CLUSTER CONTAINING PARA FAMILY ATPASE PROTEIN"/>
    <property type="match status" value="1"/>
</dbReference>
<dbReference type="GO" id="GO:0005524">
    <property type="term" value="F:ATP binding"/>
    <property type="evidence" value="ECO:0007669"/>
    <property type="project" value="UniProtKB-KW"/>
</dbReference>
<dbReference type="Gene3D" id="3.40.50.300">
    <property type="entry name" value="P-loop containing nucleotide triphosphate hydrolases"/>
    <property type="match status" value="2"/>
</dbReference>
<proteinExistence type="predicted"/>
<dbReference type="SUPFAM" id="SSF52540">
    <property type="entry name" value="P-loop containing nucleoside triphosphate hydrolases"/>
    <property type="match status" value="1"/>
</dbReference>
<feature type="domain" description="4Fe-4S ferredoxin-type" evidence="1">
    <location>
        <begin position="60"/>
        <end position="89"/>
    </location>
</feature>
<dbReference type="Pfam" id="PF01656">
    <property type="entry name" value="CbiA"/>
    <property type="match status" value="1"/>
</dbReference>
<dbReference type="RefSeq" id="WP_274924298.1">
    <property type="nucleotide sequence ID" value="NZ_JAKELO010000002.1"/>
</dbReference>
<keyword evidence="2" id="KW-0067">ATP-binding</keyword>
<evidence type="ECO:0000313" key="3">
    <source>
        <dbReference type="Proteomes" id="UP001143747"/>
    </source>
</evidence>
<dbReference type="Proteomes" id="UP001143747">
    <property type="component" value="Unassembled WGS sequence"/>
</dbReference>
<reference evidence="2" key="1">
    <citation type="submission" date="2022-01" db="EMBL/GenBank/DDBJ databases">
        <title>Draft genome of Methanogenium marinum DSM 15558.</title>
        <authorList>
            <person name="Chen S.-C."/>
            <person name="You Y.-T."/>
        </authorList>
    </citation>
    <scope>NUCLEOTIDE SEQUENCE</scope>
    <source>
        <strain evidence="2">DSM 15558</strain>
    </source>
</reference>
<keyword evidence="3" id="KW-1185">Reference proteome</keyword>
<dbReference type="EMBL" id="JAKELO010000002">
    <property type="protein sequence ID" value="MDE4907650.1"/>
    <property type="molecule type" value="Genomic_DNA"/>
</dbReference>
<dbReference type="PANTHER" id="PTHR43534">
    <property type="entry name" value="MIND SUPERFAMILY P-LOOP ATPASE CONTAINING AN INSERTED FERREDOXIN DOMAIN"/>
    <property type="match status" value="1"/>
</dbReference>
<dbReference type="AlphaFoldDB" id="A0A9Q4KUR4"/>
<dbReference type="InterPro" id="IPR027417">
    <property type="entry name" value="P-loop_NTPase"/>
</dbReference>
<accession>A0A9Q4KUR4</accession>
<evidence type="ECO:0000259" key="1">
    <source>
        <dbReference type="PROSITE" id="PS51379"/>
    </source>
</evidence>
<dbReference type="Pfam" id="PF00037">
    <property type="entry name" value="Fer4"/>
    <property type="match status" value="2"/>
</dbReference>
<protein>
    <submittedName>
        <fullName evidence="2">ATP-binding protein</fullName>
    </submittedName>
</protein>